<organism evidence="1 2">
    <name type="scientific">Ilex paraguariensis</name>
    <name type="common">yerba mate</name>
    <dbReference type="NCBI Taxonomy" id="185542"/>
    <lineage>
        <taxon>Eukaryota</taxon>
        <taxon>Viridiplantae</taxon>
        <taxon>Streptophyta</taxon>
        <taxon>Embryophyta</taxon>
        <taxon>Tracheophyta</taxon>
        <taxon>Spermatophyta</taxon>
        <taxon>Magnoliopsida</taxon>
        <taxon>eudicotyledons</taxon>
        <taxon>Gunneridae</taxon>
        <taxon>Pentapetalae</taxon>
        <taxon>asterids</taxon>
        <taxon>campanulids</taxon>
        <taxon>Aquifoliales</taxon>
        <taxon>Aquifoliaceae</taxon>
        <taxon>Ilex</taxon>
    </lineage>
</organism>
<evidence type="ECO:0000313" key="2">
    <source>
        <dbReference type="Proteomes" id="UP001642360"/>
    </source>
</evidence>
<sequence>MRGMLKSLKIWSFGLALRKFMFMAYYQNYLLGSMQRQNVETRKSAMEQKPEVTDYAAMMAILYSMVKQDCIMQEKIVTSLSLKSSSEELESYCLMWSLRPFVDDEIMCEAWKLLP</sequence>
<gene>
    <name evidence="1" type="ORF">ILEXP_LOCUS3091</name>
</gene>
<accession>A0ABC8QTP4</accession>
<dbReference type="PANTHER" id="PTHR35305">
    <property type="entry name" value="FAD-BINDING PROTEIN"/>
    <property type="match status" value="1"/>
</dbReference>
<protein>
    <submittedName>
        <fullName evidence="1">Uncharacterized protein</fullName>
    </submittedName>
</protein>
<dbReference type="EMBL" id="CAUOFW020000737">
    <property type="protein sequence ID" value="CAK9136116.1"/>
    <property type="molecule type" value="Genomic_DNA"/>
</dbReference>
<evidence type="ECO:0000313" key="1">
    <source>
        <dbReference type="EMBL" id="CAK9136116.1"/>
    </source>
</evidence>
<reference evidence="1 2" key="1">
    <citation type="submission" date="2024-02" db="EMBL/GenBank/DDBJ databases">
        <authorList>
            <person name="Vignale AGUSTIN F."/>
            <person name="Sosa J E."/>
            <person name="Modenutti C."/>
        </authorList>
    </citation>
    <scope>NUCLEOTIDE SEQUENCE [LARGE SCALE GENOMIC DNA]</scope>
</reference>
<name>A0ABC8QTP4_9AQUA</name>
<dbReference type="AlphaFoldDB" id="A0ABC8QTP4"/>
<keyword evidence="2" id="KW-1185">Reference proteome</keyword>
<comment type="caution">
    <text evidence="1">The sequence shown here is derived from an EMBL/GenBank/DDBJ whole genome shotgun (WGS) entry which is preliminary data.</text>
</comment>
<dbReference type="Proteomes" id="UP001642360">
    <property type="component" value="Unassembled WGS sequence"/>
</dbReference>
<dbReference type="PANTHER" id="PTHR35305:SF2">
    <property type="entry name" value="FAD-BINDING PROTEIN"/>
    <property type="match status" value="1"/>
</dbReference>
<proteinExistence type="predicted"/>